<proteinExistence type="predicted"/>
<dbReference type="Proteomes" id="UP000196230">
    <property type="component" value="Unassembled WGS sequence"/>
</dbReference>
<dbReference type="RefSeq" id="WP_087134004.1">
    <property type="nucleotide sequence ID" value="NZ_FUKP01000041.1"/>
</dbReference>
<sequence>MTRIAAETITIDQAVETICIEAWDTEGGQAQGIIWDRTGQDDQDGEWGTQLIDWEGDLDDAVIAVEAAGFTVEEFVGHDIDGGGATALARR</sequence>
<organism evidence="1 2">
    <name type="scientific">Micrococcus lylae</name>
    <dbReference type="NCBI Taxonomy" id="1273"/>
    <lineage>
        <taxon>Bacteria</taxon>
        <taxon>Bacillati</taxon>
        <taxon>Actinomycetota</taxon>
        <taxon>Actinomycetes</taxon>
        <taxon>Micrococcales</taxon>
        <taxon>Micrococcaceae</taxon>
        <taxon>Micrococcus</taxon>
    </lineage>
</organism>
<accession>A0A1R4J454</accession>
<evidence type="ECO:0000313" key="2">
    <source>
        <dbReference type="Proteomes" id="UP000196230"/>
    </source>
</evidence>
<evidence type="ECO:0000313" key="1">
    <source>
        <dbReference type="EMBL" id="SJN26827.1"/>
    </source>
</evidence>
<dbReference type="EMBL" id="FUKP01000041">
    <property type="protein sequence ID" value="SJN26827.1"/>
    <property type="molecule type" value="Genomic_DNA"/>
</dbReference>
<gene>
    <name evidence="1" type="ORF">FM125_06395</name>
</gene>
<name>A0A1R4J454_9MICC</name>
<reference evidence="1 2" key="1">
    <citation type="submission" date="2017-02" db="EMBL/GenBank/DDBJ databases">
        <authorList>
            <person name="Peterson S.W."/>
        </authorList>
    </citation>
    <scope>NUCLEOTIDE SEQUENCE [LARGE SCALE GENOMIC DNA]</scope>
    <source>
        <strain evidence="1 2">2B3F</strain>
    </source>
</reference>
<dbReference type="AlphaFoldDB" id="A0A1R4J454"/>
<protein>
    <submittedName>
        <fullName evidence="1">Uncharacterized protein</fullName>
    </submittedName>
</protein>